<feature type="compositionally biased region" description="Low complexity" evidence="1">
    <location>
        <begin position="387"/>
        <end position="398"/>
    </location>
</feature>
<feature type="compositionally biased region" description="Pro residues" evidence="1">
    <location>
        <begin position="570"/>
        <end position="582"/>
    </location>
</feature>
<dbReference type="Proteomes" id="UP000249619">
    <property type="component" value="Unassembled WGS sequence"/>
</dbReference>
<reference evidence="3" key="1">
    <citation type="submission" date="2018-05" db="EMBL/GenBank/DDBJ databases">
        <title>Draft genome sequence of Stemphylium lycopersici strain CIDEFI 213.</title>
        <authorList>
            <person name="Medina R."/>
            <person name="Franco M.E.E."/>
            <person name="Lucentini C.G."/>
            <person name="Saparrat M.C.N."/>
            <person name="Balatti P.A."/>
        </authorList>
    </citation>
    <scope>NUCLEOTIDE SEQUENCE [LARGE SCALE GENOMIC DNA]</scope>
    <source>
        <strain evidence="3">CIDEFI 213</strain>
    </source>
</reference>
<evidence type="ECO:0000313" key="2">
    <source>
        <dbReference type="EMBL" id="RAR12282.1"/>
    </source>
</evidence>
<name>A0A364N5G8_STELY</name>
<feature type="compositionally biased region" description="Basic and acidic residues" evidence="1">
    <location>
        <begin position="191"/>
        <end position="208"/>
    </location>
</feature>
<feature type="compositionally biased region" description="Polar residues" evidence="1">
    <location>
        <begin position="28"/>
        <end position="57"/>
    </location>
</feature>
<feature type="region of interest" description="Disordered" evidence="1">
    <location>
        <begin position="541"/>
        <end position="604"/>
    </location>
</feature>
<dbReference type="EMBL" id="QGDH01000050">
    <property type="protein sequence ID" value="RAR12282.1"/>
    <property type="molecule type" value="Genomic_DNA"/>
</dbReference>
<organism evidence="2 3">
    <name type="scientific">Stemphylium lycopersici</name>
    <name type="common">Tomato gray leaf spot disease fungus</name>
    <name type="synonym">Thyrospora lycopersici</name>
    <dbReference type="NCBI Taxonomy" id="183478"/>
    <lineage>
        <taxon>Eukaryota</taxon>
        <taxon>Fungi</taxon>
        <taxon>Dikarya</taxon>
        <taxon>Ascomycota</taxon>
        <taxon>Pezizomycotina</taxon>
        <taxon>Dothideomycetes</taxon>
        <taxon>Pleosporomycetidae</taxon>
        <taxon>Pleosporales</taxon>
        <taxon>Pleosporineae</taxon>
        <taxon>Pleosporaceae</taxon>
        <taxon>Stemphylium</taxon>
    </lineage>
</organism>
<feature type="region of interest" description="Disordered" evidence="1">
    <location>
        <begin position="28"/>
        <end position="69"/>
    </location>
</feature>
<protein>
    <submittedName>
        <fullName evidence="2">Uncharacterized protein</fullName>
    </submittedName>
</protein>
<evidence type="ECO:0000256" key="1">
    <source>
        <dbReference type="SAM" id="MobiDB-lite"/>
    </source>
</evidence>
<feature type="region of interest" description="Disordered" evidence="1">
    <location>
        <begin position="172"/>
        <end position="208"/>
    </location>
</feature>
<keyword evidence="3" id="KW-1185">Reference proteome</keyword>
<feature type="region of interest" description="Disordered" evidence="1">
    <location>
        <begin position="100"/>
        <end position="147"/>
    </location>
</feature>
<dbReference type="AlphaFoldDB" id="A0A364N5G8"/>
<accession>A0A364N5G8</accession>
<sequence length="604" mass="67941">MDFPHMQLQTSLAATMFSPYVVSTLYTQPEDSQQSKNRNTNPTNTYCKRNIRGNTSDDGSEQRQRLGKSGSIRNLGRLFRRERCDRGSINGSVELATIHGSDHEEDTASIKTVRRYPPGSLRRSESVDNRVGESTIDETDTTDHEEAPEELHQLRALSDEECAAFAKAYMTFNDDDDNNNSNQKCNDNEVDERSGEDHTSDSKKGEDYVSKDNSLYRYHQEYLHVNLTEEDVKRIAGEIKDETIAEVNLSLFSYWIKSSDENYTAARKEIRELGLDHGYNLMRIRNEHLRRLLEDVFNQRPVEPRATLLEKRFRVNLAASAAHAPPRSSHYRVLPRLDSLPSPMRAERLRVITKDTIRSTSSSSFASSQRDYPPNTPDRPLPLSFRTPSSTPGSLPSLPFGFPSPGSPVRHSVDNFSALESYTGSSDDETDIDSAWETRVASIYERVVALQGPEQLDEVIEGLQGLRAIYYFTASSEKPAYYEYLPATLSTPADPGYCIPTTSLARLPIPIFAFTRRAIRHLRAINIDVNLRFYAHNQSPHHHAISNSKERTHDPYSTPPESPLNTSPQATPPPPPAPPYQPPHAHTACKTAAVPQNANSQSHA</sequence>
<gene>
    <name evidence="2" type="ORF">DDE83_004170</name>
</gene>
<evidence type="ECO:0000313" key="3">
    <source>
        <dbReference type="Proteomes" id="UP000249619"/>
    </source>
</evidence>
<feature type="compositionally biased region" description="Polar residues" evidence="1">
    <location>
        <begin position="594"/>
        <end position="604"/>
    </location>
</feature>
<feature type="compositionally biased region" description="Basic and acidic residues" evidence="1">
    <location>
        <begin position="122"/>
        <end position="131"/>
    </location>
</feature>
<feature type="region of interest" description="Disordered" evidence="1">
    <location>
        <begin position="360"/>
        <end position="398"/>
    </location>
</feature>
<proteinExistence type="predicted"/>
<comment type="caution">
    <text evidence="2">The sequence shown here is derived from an EMBL/GenBank/DDBJ whole genome shotgun (WGS) entry which is preliminary data.</text>
</comment>